<evidence type="ECO:0000259" key="14">
    <source>
        <dbReference type="PROSITE" id="PS51900"/>
    </source>
</evidence>
<dbReference type="STRING" id="2325.TKV_c12800"/>
<evidence type="ECO:0000256" key="1">
    <source>
        <dbReference type="ARBA" id="ARBA00003283"/>
    </source>
</evidence>
<dbReference type="GO" id="GO:0003677">
    <property type="term" value="F:DNA binding"/>
    <property type="evidence" value="ECO:0007669"/>
    <property type="project" value="UniProtKB-UniRule"/>
</dbReference>
<dbReference type="Pfam" id="PF02899">
    <property type="entry name" value="Phage_int_SAM_1"/>
    <property type="match status" value="1"/>
</dbReference>
<evidence type="ECO:0000256" key="9">
    <source>
        <dbReference type="ARBA" id="ARBA00023172"/>
    </source>
</evidence>
<dbReference type="GO" id="GO:0006310">
    <property type="term" value="P:DNA recombination"/>
    <property type="evidence" value="ECO:0007669"/>
    <property type="project" value="UniProtKB-KW"/>
</dbReference>
<evidence type="ECO:0000256" key="11">
    <source>
        <dbReference type="PROSITE-ProRule" id="PRU01248"/>
    </source>
</evidence>
<dbReference type="PANTHER" id="PTHR30349:SF77">
    <property type="entry name" value="TYROSINE RECOMBINASE XERC"/>
    <property type="match status" value="1"/>
</dbReference>
<comment type="function">
    <text evidence="1">Site-specific tyrosine recombinase, which acts by catalyzing the cutting and rejoining of the recombining DNA molecules.</text>
</comment>
<keyword evidence="16" id="KW-1185">Reference proteome</keyword>
<evidence type="ECO:0000256" key="4">
    <source>
        <dbReference type="ARBA" id="ARBA00022490"/>
    </source>
</evidence>
<dbReference type="HOGENOM" id="CLU_027562_9_6_9"/>
<dbReference type="PROSITE" id="PS51898">
    <property type="entry name" value="TYR_RECOMBINASE"/>
    <property type="match status" value="1"/>
</dbReference>
<dbReference type="InterPro" id="IPR011010">
    <property type="entry name" value="DNA_brk_join_enz"/>
</dbReference>
<dbReference type="GO" id="GO:0051301">
    <property type="term" value="P:cell division"/>
    <property type="evidence" value="ECO:0007669"/>
    <property type="project" value="UniProtKB-KW"/>
</dbReference>
<accession>A0A097ARJ5</accession>
<dbReference type="InterPro" id="IPR044068">
    <property type="entry name" value="CB"/>
</dbReference>
<evidence type="ECO:0000259" key="13">
    <source>
        <dbReference type="PROSITE" id="PS51898"/>
    </source>
</evidence>
<feature type="domain" description="Tyr recombinase" evidence="13">
    <location>
        <begin position="138"/>
        <end position="317"/>
    </location>
</feature>
<dbReference type="SUPFAM" id="SSF56349">
    <property type="entry name" value="DNA breaking-rejoining enzymes"/>
    <property type="match status" value="1"/>
</dbReference>
<evidence type="ECO:0000256" key="2">
    <source>
        <dbReference type="ARBA" id="ARBA00004496"/>
    </source>
</evidence>
<gene>
    <name evidence="15" type="primary">xerC</name>
    <name evidence="15" type="ORF">TKV_c12800</name>
</gene>
<keyword evidence="10" id="KW-0131">Cell cycle</keyword>
<dbReference type="KEGG" id="tki:TKV_c12800"/>
<dbReference type="EMBL" id="CP009170">
    <property type="protein sequence ID" value="AIS52451.1"/>
    <property type="molecule type" value="Genomic_DNA"/>
</dbReference>
<dbReference type="GO" id="GO:0015074">
    <property type="term" value="P:DNA integration"/>
    <property type="evidence" value="ECO:0007669"/>
    <property type="project" value="UniProtKB-KW"/>
</dbReference>
<evidence type="ECO:0000256" key="5">
    <source>
        <dbReference type="ARBA" id="ARBA00022618"/>
    </source>
</evidence>
<evidence type="ECO:0000256" key="7">
    <source>
        <dbReference type="ARBA" id="ARBA00022908"/>
    </source>
</evidence>
<feature type="compositionally biased region" description="Basic and acidic residues" evidence="12">
    <location>
        <begin position="324"/>
        <end position="333"/>
    </location>
</feature>
<feature type="domain" description="Core-binding (CB)" evidence="14">
    <location>
        <begin position="11"/>
        <end position="116"/>
    </location>
</feature>
<evidence type="ECO:0000256" key="3">
    <source>
        <dbReference type="ARBA" id="ARBA00008857"/>
    </source>
</evidence>
<dbReference type="GO" id="GO:0005737">
    <property type="term" value="C:cytoplasm"/>
    <property type="evidence" value="ECO:0007669"/>
    <property type="project" value="UniProtKB-SubCell"/>
</dbReference>
<keyword evidence="6" id="KW-0159">Chromosome partition</keyword>
<dbReference type="Gene3D" id="1.10.150.130">
    <property type="match status" value="1"/>
</dbReference>
<evidence type="ECO:0000256" key="10">
    <source>
        <dbReference type="ARBA" id="ARBA00023306"/>
    </source>
</evidence>
<dbReference type="Gene3D" id="1.10.443.10">
    <property type="entry name" value="Intergrase catalytic core"/>
    <property type="match status" value="1"/>
</dbReference>
<dbReference type="InterPro" id="IPR013762">
    <property type="entry name" value="Integrase-like_cat_sf"/>
</dbReference>
<keyword evidence="7" id="KW-0229">DNA integration</keyword>
<evidence type="ECO:0000256" key="6">
    <source>
        <dbReference type="ARBA" id="ARBA00022829"/>
    </source>
</evidence>
<dbReference type="InterPro" id="IPR004107">
    <property type="entry name" value="Integrase_SAM-like_N"/>
</dbReference>
<keyword evidence="5" id="KW-0132">Cell division</keyword>
<comment type="subcellular location">
    <subcellularLocation>
        <location evidence="2">Cytoplasm</location>
    </subcellularLocation>
</comment>
<dbReference type="AlphaFoldDB" id="A0A097ARJ5"/>
<dbReference type="GO" id="GO:0007059">
    <property type="term" value="P:chromosome segregation"/>
    <property type="evidence" value="ECO:0007669"/>
    <property type="project" value="UniProtKB-KW"/>
</dbReference>
<evidence type="ECO:0000256" key="12">
    <source>
        <dbReference type="SAM" id="MobiDB-lite"/>
    </source>
</evidence>
<protein>
    <submittedName>
        <fullName evidence="15">Tyrosine recombinase XerC</fullName>
    </submittedName>
</protein>
<keyword evidence="9" id="KW-0233">DNA recombination</keyword>
<evidence type="ECO:0000313" key="15">
    <source>
        <dbReference type="EMBL" id="AIS52451.1"/>
    </source>
</evidence>
<evidence type="ECO:0000256" key="8">
    <source>
        <dbReference type="ARBA" id="ARBA00023125"/>
    </source>
</evidence>
<evidence type="ECO:0000313" key="16">
    <source>
        <dbReference type="Proteomes" id="UP000029669"/>
    </source>
</evidence>
<dbReference type="RefSeq" id="WP_049685205.1">
    <property type="nucleotide sequence ID" value="NZ_CP009170.1"/>
</dbReference>
<keyword evidence="8 11" id="KW-0238">DNA-binding</keyword>
<dbReference type="OrthoDB" id="9801717at2"/>
<dbReference type="InterPro" id="IPR002104">
    <property type="entry name" value="Integrase_catalytic"/>
</dbReference>
<reference evidence="16" key="1">
    <citation type="journal article" date="2015" name="Genome Announc.">
        <title>Whole-Genome Sequences of 80 Environmental and Clinical Isolates of Burkholderia pseudomallei.</title>
        <authorList>
            <person name="Johnson S.L."/>
            <person name="Baker A.L."/>
            <person name="Chain P.S."/>
            <person name="Currie B.J."/>
            <person name="Daligault H.E."/>
            <person name="Davenport K.W."/>
            <person name="Davis C.B."/>
            <person name="Inglis T.J."/>
            <person name="Kaestli M."/>
            <person name="Koren S."/>
            <person name="Mayo M."/>
            <person name="Merritt A.J."/>
            <person name="Price E.P."/>
            <person name="Sarovich D.S."/>
            <person name="Warner J."/>
            <person name="Rosovitz M.J."/>
        </authorList>
    </citation>
    <scope>NUCLEOTIDE SEQUENCE [LARGE SCALE GENOMIC DNA]</scope>
    <source>
        <strain evidence="16">DSM 2030</strain>
    </source>
</reference>
<organism evidence="15 16">
    <name type="scientific">Thermoanaerobacter kivui</name>
    <name type="common">Acetogenium kivui</name>
    <dbReference type="NCBI Taxonomy" id="2325"/>
    <lineage>
        <taxon>Bacteria</taxon>
        <taxon>Bacillati</taxon>
        <taxon>Bacillota</taxon>
        <taxon>Clostridia</taxon>
        <taxon>Thermoanaerobacterales</taxon>
        <taxon>Thermoanaerobacteraceae</taxon>
        <taxon>Thermoanaerobacter</taxon>
    </lineage>
</organism>
<sequence>MSNQNVDNSSIKYPPLLEEFLNYFSTVKARSYNTIKAYSYDLVLFLRFLKQRRGKVDPNVEFDEIDISDVDVDLIESVDLNDLYAYLNFVTHERSNTPPARARKVASLRSFYNYLYKKAKVINKNPTQELEAPKLSVRQPIYLTLEESKKLLNSIDGPFKERDYAIITLFLNCGLRVSELVNINIDDIKDDKLTVIGKGNKQRIVYLNDACIDAINTYLKVRPKEGVKDKKALFLSKRLKRISVKTVQYTVKKHLKKANLEGKKYSAHKLRHTAATLMYRYGNVDIRTLQKLLGHSNVSTTQIYTHVDDSQLKEAVNKNPLSQKNKDNEENKR</sequence>
<name>A0A097ARJ5_THEKI</name>
<dbReference type="PROSITE" id="PS51900">
    <property type="entry name" value="CB"/>
    <property type="match status" value="1"/>
</dbReference>
<keyword evidence="4" id="KW-0963">Cytoplasm</keyword>
<proteinExistence type="inferred from homology"/>
<comment type="similarity">
    <text evidence="3">Belongs to the 'phage' integrase family.</text>
</comment>
<dbReference type="InterPro" id="IPR050090">
    <property type="entry name" value="Tyrosine_recombinase_XerCD"/>
</dbReference>
<dbReference type="eggNOG" id="COG4974">
    <property type="taxonomic scope" value="Bacteria"/>
</dbReference>
<feature type="region of interest" description="Disordered" evidence="12">
    <location>
        <begin position="314"/>
        <end position="333"/>
    </location>
</feature>
<dbReference type="Pfam" id="PF00589">
    <property type="entry name" value="Phage_integrase"/>
    <property type="match status" value="1"/>
</dbReference>
<dbReference type="Proteomes" id="UP000029669">
    <property type="component" value="Chromosome"/>
</dbReference>
<dbReference type="InterPro" id="IPR010998">
    <property type="entry name" value="Integrase_recombinase_N"/>
</dbReference>
<dbReference type="PANTHER" id="PTHR30349">
    <property type="entry name" value="PHAGE INTEGRASE-RELATED"/>
    <property type="match status" value="1"/>
</dbReference>